<dbReference type="EMBL" id="NMUL01000038">
    <property type="protein sequence ID" value="OXM63126.1"/>
    <property type="molecule type" value="Genomic_DNA"/>
</dbReference>
<reference evidence="3" key="1">
    <citation type="submission" date="2017-07" db="EMBL/GenBank/DDBJ databases">
        <title>Comparative genome mining reveals phylogenetic distribution patterns of secondary metabolites in Amycolatopsis.</title>
        <authorList>
            <person name="Adamek M."/>
            <person name="Alanjary M."/>
            <person name="Sales-Ortells H."/>
            <person name="Goodfellow M."/>
            <person name="Bull A.T."/>
            <person name="Kalinowski J."/>
            <person name="Ziemert N."/>
        </authorList>
    </citation>
    <scope>NUCLEOTIDE SEQUENCE [LARGE SCALE GENOMIC DNA]</scope>
    <source>
        <strain evidence="3">H5</strain>
    </source>
</reference>
<dbReference type="Proteomes" id="UP000215199">
    <property type="component" value="Unassembled WGS sequence"/>
</dbReference>
<evidence type="ECO:0000313" key="3">
    <source>
        <dbReference type="Proteomes" id="UP000215199"/>
    </source>
</evidence>
<feature type="compositionally biased region" description="Basic and acidic residues" evidence="1">
    <location>
        <begin position="17"/>
        <end position="28"/>
    </location>
</feature>
<accession>A0A229SVZ2</accession>
<gene>
    <name evidence="2" type="ORF">CF165_32735</name>
</gene>
<evidence type="ECO:0000256" key="1">
    <source>
        <dbReference type="SAM" id="MobiDB-lite"/>
    </source>
</evidence>
<feature type="region of interest" description="Disordered" evidence="1">
    <location>
        <begin position="1"/>
        <end position="28"/>
    </location>
</feature>
<organism evidence="2 3">
    <name type="scientific">Amycolatopsis vastitatis</name>
    <dbReference type="NCBI Taxonomy" id="1905142"/>
    <lineage>
        <taxon>Bacteria</taxon>
        <taxon>Bacillati</taxon>
        <taxon>Actinomycetota</taxon>
        <taxon>Actinomycetes</taxon>
        <taxon>Pseudonocardiales</taxon>
        <taxon>Pseudonocardiaceae</taxon>
        <taxon>Amycolatopsis</taxon>
    </lineage>
</organism>
<dbReference type="AlphaFoldDB" id="A0A229SVZ2"/>
<evidence type="ECO:0000313" key="2">
    <source>
        <dbReference type="EMBL" id="OXM63126.1"/>
    </source>
</evidence>
<dbReference type="RefSeq" id="WP_093951434.1">
    <property type="nucleotide sequence ID" value="NZ_NMUL01000038.1"/>
</dbReference>
<sequence length="169" mass="19166">MQWWKKAPEPGISPDDAPGHHSDHYGEHAGETSHIQSIPALAQRIVDELPEKFDFLAFSAVVYRYEIAQVWWIDIAVFGLDADDIDSPLGEATHDGVWTELNEYSWEHNGIVRFAIGTVRLLTPAEQDRYTPGHVAVRRFHLRQIARAAWRHVGEPFSWGALAALFGDR</sequence>
<name>A0A229SVZ2_9PSEU</name>
<comment type="caution">
    <text evidence="2">The sequence shown here is derived from an EMBL/GenBank/DDBJ whole genome shotgun (WGS) entry which is preliminary data.</text>
</comment>
<proteinExistence type="predicted"/>
<dbReference type="OrthoDB" id="3692585at2"/>
<keyword evidence="3" id="KW-1185">Reference proteome</keyword>
<protein>
    <submittedName>
        <fullName evidence="2">Uncharacterized protein</fullName>
    </submittedName>
</protein>